<accession>A0A9E6ZRJ4</accession>
<evidence type="ECO:0000259" key="4">
    <source>
        <dbReference type="Pfam" id="PF13426"/>
    </source>
</evidence>
<dbReference type="Pfam" id="PF13426">
    <property type="entry name" value="PAS_9"/>
    <property type="match status" value="1"/>
</dbReference>
<dbReference type="CDD" id="cd00130">
    <property type="entry name" value="PAS"/>
    <property type="match status" value="1"/>
</dbReference>
<keyword evidence="3" id="KW-0157">Chromophore</keyword>
<dbReference type="KEGG" id="fbm:MQE35_08080"/>
<evidence type="ECO:0000313" key="6">
    <source>
        <dbReference type="Proteomes" id="UP000831290"/>
    </source>
</evidence>
<protein>
    <submittedName>
        <fullName evidence="5">PAS domain-containing protein</fullName>
    </submittedName>
</protein>
<evidence type="ECO:0000313" key="5">
    <source>
        <dbReference type="EMBL" id="UOB19245.1"/>
    </source>
</evidence>
<organism evidence="5 6">
    <name type="scientific">Abyssalbus ytuae</name>
    <dbReference type="NCBI Taxonomy" id="2926907"/>
    <lineage>
        <taxon>Bacteria</taxon>
        <taxon>Pseudomonadati</taxon>
        <taxon>Bacteroidota</taxon>
        <taxon>Flavobacteriia</taxon>
        <taxon>Flavobacteriales</taxon>
        <taxon>Flavobacteriaceae</taxon>
        <taxon>Abyssalbus</taxon>
    </lineage>
</organism>
<dbReference type="PANTHER" id="PTHR47429">
    <property type="entry name" value="PROTEIN TWIN LOV 1"/>
    <property type="match status" value="1"/>
</dbReference>
<reference evidence="5" key="1">
    <citation type="submission" date="2022-03" db="EMBL/GenBank/DDBJ databases">
        <title>Description of Abyssus ytuae gen. nov., sp. nov., a novel member of the family Flavobacteriaceae isolated from the sediment of Mariana Trench.</title>
        <authorList>
            <person name="Zhang J."/>
            <person name="Xu X."/>
        </authorList>
    </citation>
    <scope>NUCLEOTIDE SEQUENCE</scope>
    <source>
        <strain evidence="5">MT3330</strain>
    </source>
</reference>
<gene>
    <name evidence="5" type="ORF">MQE35_08080</name>
</gene>
<keyword evidence="6" id="KW-1185">Reference proteome</keyword>
<dbReference type="InterPro" id="IPR000014">
    <property type="entry name" value="PAS"/>
</dbReference>
<dbReference type="NCBIfam" id="TIGR00229">
    <property type="entry name" value="sensory_box"/>
    <property type="match status" value="1"/>
</dbReference>
<proteinExistence type="predicted"/>
<name>A0A9E6ZRJ4_9FLAO</name>
<evidence type="ECO:0000256" key="1">
    <source>
        <dbReference type="ARBA" id="ARBA00022630"/>
    </source>
</evidence>
<feature type="domain" description="PAS" evidence="4">
    <location>
        <begin position="71"/>
        <end position="165"/>
    </location>
</feature>
<dbReference type="Gene3D" id="3.30.450.20">
    <property type="entry name" value="PAS domain"/>
    <property type="match status" value="1"/>
</dbReference>
<evidence type="ECO:0000256" key="2">
    <source>
        <dbReference type="ARBA" id="ARBA00022643"/>
    </source>
</evidence>
<dbReference type="InterPro" id="IPR035965">
    <property type="entry name" value="PAS-like_dom_sf"/>
</dbReference>
<evidence type="ECO:0000256" key="3">
    <source>
        <dbReference type="ARBA" id="ARBA00022991"/>
    </source>
</evidence>
<keyword evidence="1" id="KW-0285">Flavoprotein</keyword>
<dbReference type="AlphaFoldDB" id="A0A9E6ZRJ4"/>
<sequence>MKTLKNYDEALLKFYKKQQLNCLPLISWEFYCAKFYNENKLNKEVTLLNSLAVVWKNKWNFKNHLKQNTTIIVTDTLVKIVYASSNIEEMTGYKPHELLGKSPKIFQGEKTNSDILKSFKIAIKNKKPFHSTLVNYKKDGSEYNCEIKAYPVFNSKNKLVNFIAFEKAV</sequence>
<dbReference type="PANTHER" id="PTHR47429:SF2">
    <property type="entry name" value="PROTEIN TWIN LOV 1"/>
    <property type="match status" value="1"/>
</dbReference>
<dbReference type="EMBL" id="CP094358">
    <property type="protein sequence ID" value="UOB19245.1"/>
    <property type="molecule type" value="Genomic_DNA"/>
</dbReference>
<dbReference type="SUPFAM" id="SSF55785">
    <property type="entry name" value="PYP-like sensor domain (PAS domain)"/>
    <property type="match status" value="1"/>
</dbReference>
<dbReference type="Proteomes" id="UP000831290">
    <property type="component" value="Chromosome"/>
</dbReference>
<keyword evidence="2" id="KW-0288">FMN</keyword>
<dbReference type="RefSeq" id="WP_255845862.1">
    <property type="nucleotide sequence ID" value="NZ_CP094358.1"/>
</dbReference>